<evidence type="ECO:0000256" key="3">
    <source>
        <dbReference type="ARBA" id="ARBA00022448"/>
    </source>
</evidence>
<feature type="transmembrane region" description="Helical" evidence="8">
    <location>
        <begin position="101"/>
        <end position="124"/>
    </location>
</feature>
<feature type="transmembrane region" description="Helical" evidence="8">
    <location>
        <begin position="196"/>
        <end position="216"/>
    </location>
</feature>
<reference evidence="9" key="1">
    <citation type="submission" date="2021-03" db="EMBL/GenBank/DDBJ databases">
        <title>Identification and antibiotic profiling of Wohlfahrtiimonas chitiniclastica, an underestimated human pathogen.</title>
        <authorList>
            <person name="Kopf A."/>
            <person name="Bunk B."/>
            <person name="Coldewey S."/>
            <person name="Gunzer F."/>
            <person name="Riedel T."/>
            <person name="Schroettner P."/>
        </authorList>
    </citation>
    <scope>NUCLEOTIDE SEQUENCE</scope>
    <source>
        <strain evidence="9">DSM 100917</strain>
    </source>
</reference>
<feature type="transmembrane region" description="Helical" evidence="8">
    <location>
        <begin position="67"/>
        <end position="89"/>
    </location>
</feature>
<dbReference type="GO" id="GO:0055085">
    <property type="term" value="P:transmembrane transport"/>
    <property type="evidence" value="ECO:0007669"/>
    <property type="project" value="InterPro"/>
</dbReference>
<keyword evidence="5 8" id="KW-0812">Transmembrane</keyword>
<dbReference type="PANTHER" id="PTHR36838">
    <property type="entry name" value="AUXIN EFFLUX CARRIER FAMILY PROTEIN"/>
    <property type="match status" value="1"/>
</dbReference>
<organism evidence="9 10">
    <name type="scientific">Wohlfahrtiimonas chitiniclastica</name>
    <dbReference type="NCBI Taxonomy" id="400946"/>
    <lineage>
        <taxon>Bacteria</taxon>
        <taxon>Pseudomonadati</taxon>
        <taxon>Pseudomonadota</taxon>
        <taxon>Gammaproteobacteria</taxon>
        <taxon>Cardiobacteriales</taxon>
        <taxon>Ignatzschineriaceae</taxon>
        <taxon>Wohlfahrtiimonas</taxon>
    </lineage>
</organism>
<comment type="caution">
    <text evidence="9">The sequence shown here is derived from an EMBL/GenBank/DDBJ whole genome shotgun (WGS) entry which is preliminary data.</text>
</comment>
<dbReference type="PANTHER" id="PTHR36838:SF3">
    <property type="entry name" value="TRANSPORTER AUXIN EFFLUX CARRIER EC FAMILY"/>
    <property type="match status" value="1"/>
</dbReference>
<feature type="transmembrane region" description="Helical" evidence="8">
    <location>
        <begin position="228"/>
        <end position="249"/>
    </location>
</feature>
<evidence type="ECO:0000313" key="10">
    <source>
        <dbReference type="Proteomes" id="UP000680020"/>
    </source>
</evidence>
<feature type="transmembrane region" description="Helical" evidence="8">
    <location>
        <begin position="130"/>
        <end position="151"/>
    </location>
</feature>
<dbReference type="EMBL" id="JAGIBU010000005">
    <property type="protein sequence ID" value="MBS7824984.1"/>
    <property type="molecule type" value="Genomic_DNA"/>
</dbReference>
<feature type="transmembrane region" description="Helical" evidence="8">
    <location>
        <begin position="36"/>
        <end position="55"/>
    </location>
</feature>
<comment type="subcellular location">
    <subcellularLocation>
        <location evidence="1">Cell membrane</location>
        <topology evidence="1">Multi-pass membrane protein</topology>
    </subcellularLocation>
</comment>
<keyword evidence="3" id="KW-0813">Transport</keyword>
<evidence type="ECO:0000256" key="6">
    <source>
        <dbReference type="ARBA" id="ARBA00022989"/>
    </source>
</evidence>
<dbReference type="Gene3D" id="1.20.1530.20">
    <property type="match status" value="1"/>
</dbReference>
<protein>
    <submittedName>
        <fullName evidence="9">AEC family transporter</fullName>
    </submittedName>
</protein>
<keyword evidence="7 8" id="KW-0472">Membrane</keyword>
<dbReference type="GeneID" id="58263567"/>
<feature type="transmembrane region" description="Helical" evidence="8">
    <location>
        <begin position="255"/>
        <end position="276"/>
    </location>
</feature>
<evidence type="ECO:0000256" key="8">
    <source>
        <dbReference type="SAM" id="Phobius"/>
    </source>
</evidence>
<feature type="transmembrane region" description="Helical" evidence="8">
    <location>
        <begin position="163"/>
        <end position="184"/>
    </location>
</feature>
<keyword evidence="4" id="KW-1003">Cell membrane</keyword>
<keyword evidence="6 8" id="KW-1133">Transmembrane helix</keyword>
<dbReference type="RefSeq" id="WP_008316573.1">
    <property type="nucleotide sequence ID" value="NZ_CP115969.1"/>
</dbReference>
<dbReference type="Proteomes" id="UP000680020">
    <property type="component" value="Unassembled WGS sequence"/>
</dbReference>
<evidence type="ECO:0000256" key="2">
    <source>
        <dbReference type="ARBA" id="ARBA00010145"/>
    </source>
</evidence>
<dbReference type="InterPro" id="IPR038770">
    <property type="entry name" value="Na+/solute_symporter_sf"/>
</dbReference>
<evidence type="ECO:0000313" key="9">
    <source>
        <dbReference type="EMBL" id="MBS7824984.1"/>
    </source>
</evidence>
<evidence type="ECO:0000256" key="1">
    <source>
        <dbReference type="ARBA" id="ARBA00004651"/>
    </source>
</evidence>
<name>A0AB35BXH0_9GAMM</name>
<accession>A0AB35BXH0</accession>
<proteinExistence type="inferred from homology"/>
<dbReference type="AlphaFoldDB" id="A0AB35BXH0"/>
<evidence type="ECO:0000256" key="7">
    <source>
        <dbReference type="ARBA" id="ARBA00023136"/>
    </source>
</evidence>
<evidence type="ECO:0000256" key="5">
    <source>
        <dbReference type="ARBA" id="ARBA00022692"/>
    </source>
</evidence>
<comment type="similarity">
    <text evidence="2">Belongs to the auxin efflux carrier (TC 2.A.69) family.</text>
</comment>
<dbReference type="InterPro" id="IPR004776">
    <property type="entry name" value="Mem_transp_PIN-like"/>
</dbReference>
<evidence type="ECO:0000256" key="4">
    <source>
        <dbReference type="ARBA" id="ARBA00022475"/>
    </source>
</evidence>
<feature type="transmembrane region" description="Helical" evidence="8">
    <location>
        <begin position="6"/>
        <end position="24"/>
    </location>
</feature>
<sequence>MIFFTTLTSVSVMAAMMIVGVLLRRAYGLTLESQRLVVALIVNVGLPSIVLSSVFNFELDATMMKQILTIFVLSVIINAGGIILARFLAKKYLKTAEKQANELAIAATLGNTAFIGIPLCYVLLGAQGALLAAIFDAGLDFVIWTLCIYLLQRDKGFRLRNLAAMINIPLLAIVIGLTLGALQFEAHDGLKQLTKALAGLASPIGMIYIGMLIPDLWKMIRDIDVKRVTYGVIFKILLFPLLAFGFILLLPIDDIVIKVLLIQVTMPTFTLASVLFQRYGADVNFGTAMTLISVMASLITIPCMLYLLHLIGLNF</sequence>
<dbReference type="GO" id="GO:0005886">
    <property type="term" value="C:plasma membrane"/>
    <property type="evidence" value="ECO:0007669"/>
    <property type="project" value="UniProtKB-SubCell"/>
</dbReference>
<dbReference type="Pfam" id="PF03547">
    <property type="entry name" value="Mem_trans"/>
    <property type="match status" value="2"/>
</dbReference>
<feature type="transmembrane region" description="Helical" evidence="8">
    <location>
        <begin position="288"/>
        <end position="311"/>
    </location>
</feature>
<gene>
    <name evidence="9" type="ORF">J7561_07170</name>
</gene>